<dbReference type="OrthoDB" id="1470350at2759"/>
<dbReference type="GO" id="GO:0005506">
    <property type="term" value="F:iron ion binding"/>
    <property type="evidence" value="ECO:0007669"/>
    <property type="project" value="InterPro"/>
</dbReference>
<evidence type="ECO:0000256" key="4">
    <source>
        <dbReference type="ARBA" id="ARBA00010617"/>
    </source>
</evidence>
<dbReference type="GO" id="GO:0020037">
    <property type="term" value="F:heme binding"/>
    <property type="evidence" value="ECO:0007669"/>
    <property type="project" value="InterPro"/>
</dbReference>
<dbReference type="PANTHER" id="PTHR24305:SF166">
    <property type="entry name" value="CYTOCHROME P450 12A4, MITOCHONDRIAL-RELATED"/>
    <property type="match status" value="1"/>
</dbReference>
<dbReference type="AlphaFoldDB" id="A8NQB2"/>
<comment type="cofactor">
    <cofactor evidence="1">
        <name>heme</name>
        <dbReference type="ChEBI" id="CHEBI:30413"/>
    </cofactor>
</comment>
<dbReference type="GO" id="GO:0004497">
    <property type="term" value="F:monooxygenase activity"/>
    <property type="evidence" value="ECO:0007669"/>
    <property type="project" value="UniProtKB-KW"/>
</dbReference>
<dbReference type="InterPro" id="IPR036396">
    <property type="entry name" value="Cyt_P450_sf"/>
</dbReference>
<evidence type="ECO:0000256" key="3">
    <source>
        <dbReference type="ARBA" id="ARBA00004721"/>
    </source>
</evidence>
<dbReference type="GO" id="GO:0016020">
    <property type="term" value="C:membrane"/>
    <property type="evidence" value="ECO:0007669"/>
    <property type="project" value="UniProtKB-SubCell"/>
</dbReference>
<comment type="pathway">
    <text evidence="3">Secondary metabolite biosynthesis; terpenoid biosynthesis.</text>
</comment>
<dbReference type="HOGENOM" id="CLU_001570_25_0_1"/>
<evidence type="ECO:0000256" key="7">
    <source>
        <dbReference type="ARBA" id="ARBA00022723"/>
    </source>
</evidence>
<evidence type="ECO:0000256" key="8">
    <source>
        <dbReference type="ARBA" id="ARBA00022989"/>
    </source>
</evidence>
<evidence type="ECO:0000256" key="12">
    <source>
        <dbReference type="ARBA" id="ARBA00023136"/>
    </source>
</evidence>
<keyword evidence="7" id="KW-0479">Metal-binding</keyword>
<dbReference type="OMA" id="CFTELVE"/>
<keyword evidence="9" id="KW-0560">Oxidoreductase</keyword>
<gene>
    <name evidence="13" type="ORF">CC1G_08027</name>
</gene>
<accession>A8NQB2</accession>
<evidence type="ECO:0000256" key="2">
    <source>
        <dbReference type="ARBA" id="ARBA00004370"/>
    </source>
</evidence>
<sequence length="425" mass="48243">MQSIALLLVSFGLVVVLQKVIAFWKAMKTVNFHPGPRRAVSLTGTMGSAVLPPWPGLAAGLNHLYKAKMKLFNYYGWDAYAEVSWFGKPTVTYVLADAGALKEVTSNRQRFQKPTEIYSVLNVYGENVLMVEGEKWKKYKKLTIPAFTDRNNRLVWSETIRLVLELFEDVWGDKKTIEVNNFLDITLPITLFVFSGAGLGNHMSWKDEEIPKGHKLSFKHALHRASSDLIIKAAVPSWAMGLTARLRESRLAFEELGDYMNEMLQERLVSRNSERHDLFSLLMASSMEDAKDGERLDRSEILGNAFIFLIAGHETTANTLCFAFALLALYQDEQERLYEHVCSVLTDKRIPTYADMPLLTRCLAFTETEGIAVLALMVSKYKVSIKEEPQFASETFEQRKARVLNTKLDITLGPVRVPLVFTRRD</sequence>
<comment type="similarity">
    <text evidence="4">Belongs to the cytochrome P450 family.</text>
</comment>
<keyword evidence="11" id="KW-0503">Monooxygenase</keyword>
<keyword evidence="5" id="KW-0349">Heme</keyword>
<dbReference type="Proteomes" id="UP000001861">
    <property type="component" value="Unassembled WGS sequence"/>
</dbReference>
<keyword evidence="12" id="KW-0472">Membrane</keyword>
<dbReference type="InterPro" id="IPR001128">
    <property type="entry name" value="Cyt_P450"/>
</dbReference>
<dbReference type="SUPFAM" id="SSF48264">
    <property type="entry name" value="Cytochrome P450"/>
    <property type="match status" value="1"/>
</dbReference>
<dbReference type="Pfam" id="PF00067">
    <property type="entry name" value="p450"/>
    <property type="match status" value="1"/>
</dbReference>
<reference evidence="13 14" key="1">
    <citation type="journal article" date="2010" name="Proc. Natl. Acad. Sci. U.S.A.">
        <title>Insights into evolution of multicellular fungi from the assembled chromosomes of the mushroom Coprinopsis cinerea (Coprinus cinereus).</title>
        <authorList>
            <person name="Stajich J.E."/>
            <person name="Wilke S.K."/>
            <person name="Ahren D."/>
            <person name="Au C.H."/>
            <person name="Birren B.W."/>
            <person name="Borodovsky M."/>
            <person name="Burns C."/>
            <person name="Canback B."/>
            <person name="Casselton L.A."/>
            <person name="Cheng C.K."/>
            <person name="Deng J."/>
            <person name="Dietrich F.S."/>
            <person name="Fargo D.C."/>
            <person name="Farman M.L."/>
            <person name="Gathman A.C."/>
            <person name="Goldberg J."/>
            <person name="Guigo R."/>
            <person name="Hoegger P.J."/>
            <person name="Hooker J.B."/>
            <person name="Huggins A."/>
            <person name="James T.Y."/>
            <person name="Kamada T."/>
            <person name="Kilaru S."/>
            <person name="Kodira C."/>
            <person name="Kues U."/>
            <person name="Kupfer D."/>
            <person name="Kwan H.S."/>
            <person name="Lomsadze A."/>
            <person name="Li W."/>
            <person name="Lilly W.W."/>
            <person name="Ma L.J."/>
            <person name="Mackey A.J."/>
            <person name="Manning G."/>
            <person name="Martin F."/>
            <person name="Muraguchi H."/>
            <person name="Natvig D.O."/>
            <person name="Palmerini H."/>
            <person name="Ramesh M.A."/>
            <person name="Rehmeyer C.J."/>
            <person name="Roe B.A."/>
            <person name="Shenoy N."/>
            <person name="Stanke M."/>
            <person name="Ter-Hovhannisyan V."/>
            <person name="Tunlid A."/>
            <person name="Velagapudi R."/>
            <person name="Vision T.J."/>
            <person name="Zeng Q."/>
            <person name="Zolan M.E."/>
            <person name="Pukkila P.J."/>
        </authorList>
    </citation>
    <scope>NUCLEOTIDE SEQUENCE [LARGE SCALE GENOMIC DNA]</scope>
    <source>
        <strain evidence="14">Okayama-7 / 130 / ATCC MYA-4618 / FGSC 9003</strain>
    </source>
</reference>
<keyword evidence="10" id="KW-0408">Iron</keyword>
<evidence type="ECO:0000256" key="6">
    <source>
        <dbReference type="ARBA" id="ARBA00022692"/>
    </source>
</evidence>
<dbReference type="VEuPathDB" id="FungiDB:CC1G_08027"/>
<name>A8NQB2_COPC7</name>
<evidence type="ECO:0000313" key="13">
    <source>
        <dbReference type="EMBL" id="EAU86303.2"/>
    </source>
</evidence>
<proteinExistence type="inferred from homology"/>
<evidence type="ECO:0000256" key="5">
    <source>
        <dbReference type="ARBA" id="ARBA00022617"/>
    </source>
</evidence>
<comment type="caution">
    <text evidence="13">The sequence shown here is derived from an EMBL/GenBank/DDBJ whole genome shotgun (WGS) entry which is preliminary data.</text>
</comment>
<protein>
    <submittedName>
        <fullName evidence="13">614/534 cytochrome P450</fullName>
    </submittedName>
</protein>
<evidence type="ECO:0000313" key="14">
    <source>
        <dbReference type="Proteomes" id="UP000001861"/>
    </source>
</evidence>
<keyword evidence="14" id="KW-1185">Reference proteome</keyword>
<evidence type="ECO:0000256" key="9">
    <source>
        <dbReference type="ARBA" id="ARBA00023002"/>
    </source>
</evidence>
<comment type="subcellular location">
    <subcellularLocation>
        <location evidence="2">Membrane</location>
    </subcellularLocation>
</comment>
<dbReference type="eggNOG" id="KOG0157">
    <property type="taxonomic scope" value="Eukaryota"/>
</dbReference>
<evidence type="ECO:0000256" key="10">
    <source>
        <dbReference type="ARBA" id="ARBA00023004"/>
    </source>
</evidence>
<dbReference type="GO" id="GO:0016705">
    <property type="term" value="F:oxidoreductase activity, acting on paired donors, with incorporation or reduction of molecular oxygen"/>
    <property type="evidence" value="ECO:0007669"/>
    <property type="project" value="InterPro"/>
</dbReference>
<keyword evidence="8" id="KW-1133">Transmembrane helix</keyword>
<dbReference type="EMBL" id="AACS02000008">
    <property type="protein sequence ID" value="EAU86303.2"/>
    <property type="molecule type" value="Genomic_DNA"/>
</dbReference>
<keyword evidence="6" id="KW-0812">Transmembrane</keyword>
<dbReference type="InterPro" id="IPR050121">
    <property type="entry name" value="Cytochrome_P450_monoxygenase"/>
</dbReference>
<dbReference type="KEGG" id="cci:CC1G_08027"/>
<dbReference type="RefSeq" id="XP_001835518.2">
    <property type="nucleotide sequence ID" value="XM_001835466.2"/>
</dbReference>
<dbReference type="GeneID" id="6012050"/>
<evidence type="ECO:0000256" key="1">
    <source>
        <dbReference type="ARBA" id="ARBA00001971"/>
    </source>
</evidence>
<evidence type="ECO:0000256" key="11">
    <source>
        <dbReference type="ARBA" id="ARBA00023033"/>
    </source>
</evidence>
<dbReference type="Gene3D" id="1.10.630.10">
    <property type="entry name" value="Cytochrome P450"/>
    <property type="match status" value="1"/>
</dbReference>
<dbReference type="PANTHER" id="PTHR24305">
    <property type="entry name" value="CYTOCHROME P450"/>
    <property type="match status" value="1"/>
</dbReference>
<dbReference type="InParanoid" id="A8NQB2"/>
<organism evidence="13 14">
    <name type="scientific">Coprinopsis cinerea (strain Okayama-7 / 130 / ATCC MYA-4618 / FGSC 9003)</name>
    <name type="common">Inky cap fungus</name>
    <name type="synonym">Hormographiella aspergillata</name>
    <dbReference type="NCBI Taxonomy" id="240176"/>
    <lineage>
        <taxon>Eukaryota</taxon>
        <taxon>Fungi</taxon>
        <taxon>Dikarya</taxon>
        <taxon>Basidiomycota</taxon>
        <taxon>Agaricomycotina</taxon>
        <taxon>Agaricomycetes</taxon>
        <taxon>Agaricomycetidae</taxon>
        <taxon>Agaricales</taxon>
        <taxon>Agaricineae</taxon>
        <taxon>Psathyrellaceae</taxon>
        <taxon>Coprinopsis</taxon>
    </lineage>
</organism>